<dbReference type="OrthoDB" id="190276at2"/>
<keyword evidence="6" id="KW-0560">Oxidoreductase</keyword>
<evidence type="ECO:0000256" key="4">
    <source>
        <dbReference type="ARBA" id="ARBA00022842"/>
    </source>
</evidence>
<dbReference type="InterPro" id="IPR027450">
    <property type="entry name" value="AlkB-like"/>
</dbReference>
<evidence type="ECO:0000256" key="1">
    <source>
        <dbReference type="ARBA" id="ARBA00001954"/>
    </source>
</evidence>
<dbReference type="GO" id="GO:0140097">
    <property type="term" value="F:catalytic activity, acting on DNA"/>
    <property type="evidence" value="ECO:0007669"/>
    <property type="project" value="UniProtKB-ARBA"/>
</dbReference>
<keyword evidence="3" id="KW-0227">DNA damage</keyword>
<comment type="cofactor">
    <cofactor evidence="1">
        <name>Fe(2+)</name>
        <dbReference type="ChEBI" id="CHEBI:29033"/>
    </cofactor>
</comment>
<dbReference type="Gene3D" id="2.60.120.590">
    <property type="entry name" value="Alpha-ketoglutarate-dependent dioxygenase AlkB-like"/>
    <property type="match status" value="1"/>
</dbReference>
<dbReference type="Proteomes" id="UP000198984">
    <property type="component" value="Unassembled WGS sequence"/>
</dbReference>
<dbReference type="RefSeq" id="WP_089921278.1">
    <property type="nucleotide sequence ID" value="NZ_FOBB01000014.1"/>
</dbReference>
<dbReference type="GO" id="GO:0032451">
    <property type="term" value="F:demethylase activity"/>
    <property type="evidence" value="ECO:0007669"/>
    <property type="project" value="UniProtKB-ARBA"/>
</dbReference>
<protein>
    <submittedName>
        <fullName evidence="10">Alkylated DNA repair dioxygenase AlkB</fullName>
    </submittedName>
</protein>
<gene>
    <name evidence="10" type="ORF">SAMN04488505_11463</name>
</gene>
<dbReference type="GO" id="GO:0051213">
    <property type="term" value="F:dioxygenase activity"/>
    <property type="evidence" value="ECO:0007669"/>
    <property type="project" value="UniProtKB-KW"/>
</dbReference>
<accession>A0A1H8K8H0</accession>
<keyword evidence="2" id="KW-0479">Metal-binding</keyword>
<dbReference type="GO" id="GO:0016787">
    <property type="term" value="F:hydrolase activity"/>
    <property type="evidence" value="ECO:0007669"/>
    <property type="project" value="UniProtKB-ARBA"/>
</dbReference>
<proteinExistence type="predicted"/>
<keyword evidence="11" id="KW-1185">Reference proteome</keyword>
<dbReference type="FunFam" id="2.60.120.590:FF:000004">
    <property type="entry name" value="DNA oxidative demethylase ALKBH2"/>
    <property type="match status" value="1"/>
</dbReference>
<dbReference type="PANTHER" id="PTHR31212">
    <property type="entry name" value="ALPHA-KETOGLUTARATE-DEPENDENT DIOXYGENASE ALKB HOMOLOG 3"/>
    <property type="match status" value="1"/>
</dbReference>
<dbReference type="EMBL" id="FOBB01000014">
    <property type="protein sequence ID" value="SEN89302.1"/>
    <property type="molecule type" value="Genomic_DNA"/>
</dbReference>
<evidence type="ECO:0000256" key="2">
    <source>
        <dbReference type="ARBA" id="ARBA00022723"/>
    </source>
</evidence>
<keyword evidence="4" id="KW-0460">Magnesium</keyword>
<sequence>MEQLSFFDDNEGLRFPENLLEFTPGFIPGKEAIALLDHLISSTPWKQYEVEMYGKKVLTPRLTTWFGDPNSAYKLSGKSFDPHPWTNELLDLKLRVEAFAHEHFNSVLLNYYRDGNDSVAWHADNEKELGPRPLIASVSLGQARKFDFRHKEDHKRKYSLTLTNGSLLIMKGDLQHHWEHRIAKSTAPMRERINLTFRIVN</sequence>
<dbReference type="PANTHER" id="PTHR31212:SF4">
    <property type="entry name" value="ALPHA-KETOGLUTARATE-DEPENDENT DIOXYGENASE ALKB HOMOLOG 3"/>
    <property type="match status" value="1"/>
</dbReference>
<dbReference type="SUPFAM" id="SSF51197">
    <property type="entry name" value="Clavaminate synthase-like"/>
    <property type="match status" value="1"/>
</dbReference>
<reference evidence="10 11" key="1">
    <citation type="submission" date="2016-10" db="EMBL/GenBank/DDBJ databases">
        <authorList>
            <person name="de Groot N.N."/>
        </authorList>
    </citation>
    <scope>NUCLEOTIDE SEQUENCE [LARGE SCALE GENOMIC DNA]</scope>
    <source>
        <strain evidence="10 11">DSM 21039</strain>
    </source>
</reference>
<evidence type="ECO:0000256" key="7">
    <source>
        <dbReference type="ARBA" id="ARBA00023004"/>
    </source>
</evidence>
<evidence type="ECO:0000256" key="6">
    <source>
        <dbReference type="ARBA" id="ARBA00023002"/>
    </source>
</evidence>
<dbReference type="PROSITE" id="PS51471">
    <property type="entry name" value="FE2OG_OXY"/>
    <property type="match status" value="1"/>
</dbReference>
<evidence type="ECO:0000256" key="3">
    <source>
        <dbReference type="ARBA" id="ARBA00022763"/>
    </source>
</evidence>
<dbReference type="InterPro" id="IPR005123">
    <property type="entry name" value="Oxoglu/Fe-dep_dioxygenase_dom"/>
</dbReference>
<dbReference type="GO" id="GO:0016705">
    <property type="term" value="F:oxidoreductase activity, acting on paired donors, with incorporation or reduction of molecular oxygen"/>
    <property type="evidence" value="ECO:0007669"/>
    <property type="project" value="UniProtKB-ARBA"/>
</dbReference>
<evidence type="ECO:0000313" key="11">
    <source>
        <dbReference type="Proteomes" id="UP000198984"/>
    </source>
</evidence>
<dbReference type="InterPro" id="IPR037151">
    <property type="entry name" value="AlkB-like_sf"/>
</dbReference>
<evidence type="ECO:0000259" key="9">
    <source>
        <dbReference type="PROSITE" id="PS51471"/>
    </source>
</evidence>
<organism evidence="10 11">
    <name type="scientific">Chitinophaga rupis</name>
    <dbReference type="NCBI Taxonomy" id="573321"/>
    <lineage>
        <taxon>Bacteria</taxon>
        <taxon>Pseudomonadati</taxon>
        <taxon>Bacteroidota</taxon>
        <taxon>Chitinophagia</taxon>
        <taxon>Chitinophagales</taxon>
        <taxon>Chitinophagaceae</taxon>
        <taxon>Chitinophaga</taxon>
    </lineage>
</organism>
<dbReference type="InterPro" id="IPR032854">
    <property type="entry name" value="ALKBH3"/>
</dbReference>
<evidence type="ECO:0000256" key="5">
    <source>
        <dbReference type="ARBA" id="ARBA00022964"/>
    </source>
</evidence>
<feature type="domain" description="Fe2OG dioxygenase" evidence="9">
    <location>
        <begin position="103"/>
        <end position="201"/>
    </location>
</feature>
<name>A0A1H8K8H0_9BACT</name>
<dbReference type="Pfam" id="PF13532">
    <property type="entry name" value="2OG-FeII_Oxy_2"/>
    <property type="match status" value="1"/>
</dbReference>
<dbReference type="GO" id="GO:0006307">
    <property type="term" value="P:DNA alkylation repair"/>
    <property type="evidence" value="ECO:0007669"/>
    <property type="project" value="InterPro"/>
</dbReference>
<dbReference type="AlphaFoldDB" id="A0A1H8K8H0"/>
<evidence type="ECO:0000256" key="8">
    <source>
        <dbReference type="ARBA" id="ARBA00023204"/>
    </source>
</evidence>
<keyword evidence="7" id="KW-0408">Iron</keyword>
<dbReference type="GO" id="GO:0046872">
    <property type="term" value="F:metal ion binding"/>
    <property type="evidence" value="ECO:0007669"/>
    <property type="project" value="UniProtKB-KW"/>
</dbReference>
<evidence type="ECO:0000313" key="10">
    <source>
        <dbReference type="EMBL" id="SEN89302.1"/>
    </source>
</evidence>
<keyword evidence="8" id="KW-0234">DNA repair</keyword>
<dbReference type="STRING" id="573321.SAMN04488505_11463"/>
<keyword evidence="5 10" id="KW-0223">Dioxygenase</keyword>